<accession>A0ABW8UTM1</accession>
<organism evidence="1 2">
    <name type="scientific">Tateyamaria armeniaca</name>
    <dbReference type="NCBI Taxonomy" id="2518930"/>
    <lineage>
        <taxon>Bacteria</taxon>
        <taxon>Pseudomonadati</taxon>
        <taxon>Pseudomonadota</taxon>
        <taxon>Alphaproteobacteria</taxon>
        <taxon>Rhodobacterales</taxon>
        <taxon>Roseobacteraceae</taxon>
        <taxon>Tateyamaria</taxon>
    </lineage>
</organism>
<name>A0ABW8UTM1_9RHOB</name>
<dbReference type="CDD" id="cd16413">
    <property type="entry name" value="DGQHR_domain"/>
    <property type="match status" value="1"/>
</dbReference>
<keyword evidence="2" id="KW-1185">Reference proteome</keyword>
<reference evidence="1 2" key="1">
    <citation type="submission" date="2024-08" db="EMBL/GenBank/DDBJ databases">
        <title>Tateyamaria sp. nov., isolated from marine algae.</title>
        <authorList>
            <person name="Choi B.J."/>
            <person name="Kim J.M."/>
            <person name="Lee J.K."/>
            <person name="Choi D.G."/>
            <person name="Bayburt H."/>
            <person name="Baek J.H."/>
            <person name="Han D.M."/>
            <person name="Jeon C.O."/>
        </authorList>
    </citation>
    <scope>NUCLEOTIDE SEQUENCE [LARGE SCALE GENOMIC DNA]</scope>
    <source>
        <strain evidence="1 2">KMU-156</strain>
    </source>
</reference>
<dbReference type="InterPro" id="IPR017601">
    <property type="entry name" value="DGQHR-contain_dom"/>
</dbReference>
<dbReference type="RefSeq" id="WP_407590760.1">
    <property type="nucleotide sequence ID" value="NZ_JBHDIY010000002.1"/>
</dbReference>
<evidence type="ECO:0000313" key="2">
    <source>
        <dbReference type="Proteomes" id="UP001627408"/>
    </source>
</evidence>
<dbReference type="NCBIfam" id="NF041060">
    <property type="entry name" value="DpdB"/>
    <property type="match status" value="1"/>
</dbReference>
<dbReference type="EMBL" id="JBHDIY010000002">
    <property type="protein sequence ID" value="MFL4469002.1"/>
    <property type="molecule type" value="Genomic_DNA"/>
</dbReference>
<protein>
    <submittedName>
        <fullName evidence="1">DGQHR domain-containing protein DpdB</fullName>
    </submittedName>
</protein>
<dbReference type="Proteomes" id="UP001627408">
    <property type="component" value="Unassembled WGS sequence"/>
</dbReference>
<gene>
    <name evidence="1" type="primary">dbpB</name>
    <name evidence="1" type="ORF">ACERZ8_03630</name>
</gene>
<evidence type="ECO:0000313" key="1">
    <source>
        <dbReference type="EMBL" id="MFL4469002.1"/>
    </source>
</evidence>
<dbReference type="NCBIfam" id="TIGR03187">
    <property type="entry name" value="DGQHR"/>
    <property type="match status" value="1"/>
</dbReference>
<comment type="caution">
    <text evidence="1">The sequence shown here is derived from an EMBL/GenBank/DDBJ whole genome shotgun (WGS) entry which is preliminary data.</text>
</comment>
<dbReference type="Pfam" id="PF14072">
    <property type="entry name" value="DndB"/>
    <property type="match status" value="1"/>
</dbReference>
<dbReference type="InterPro" id="IPR017642">
    <property type="entry name" value="DNA_S_mod_DndB"/>
</dbReference>
<proteinExistence type="predicted"/>
<sequence length="373" mass="41786">MSGKLLHLRALKAQQGADVDVFSFFMRGADVLRIADISRVHRDDADELKGFQRKEIQNHVRSIVEYLDRGEVLFPNAIILAFQSSIEFKQSRGPSPEGAVSGTLSIPLNDIDRKAAWIVDGQQRAFALSRSSNQDIMVPVVGFVAPSIDVQREQFILVNKAKPLPRRLINELLPEISADLPHDLRPAKIPSELCGILNKDAKSPFYKLIRRVSDEQDNSTAVVIDTALINMMKHSINNYGALALYKNTMADGAADVEGMYRLLCVYWSAVKSVFPEAWGLKPQDSRLMHSAGIQAMGVLMDRMMPRMHQTKNVSEEVEAALRRIAPYCCWTDGTWDALGLPWNEIQNTPRHIKALAEHLVQLDFAESQKQAAK</sequence>